<sequence length="403" mass="45160">MAAEQAGASTAQPAPRDFFSDMQPLKNDLQRQRYLSDVLMRLPLEQRLIAQQLLATVENELGLYDEAVRDFPFDNRVPFKGDLPQPGEWQADDAVEAITKLATDRHIVMINEAHHDAHTRALTLALLPRLRAEGFTHFAAEALSDSDAGLMQRGYPVVASGTEYLHEPLYGEIVRQAIKLGFVVVPYESEVGDLAEREAGQARQLYRKVFQADPKARLFVHAGYAHIDKVVGNLGGKVQPMAMLLKRLSGFDPLTIDQTRWRDIGSDVGSANYRQLIALYQPQGPVVLRRRTDGTPWSSDPAAHDLDVLLPPVGHQRRPRWLSLDGLRTSHLITTDLCAKHIPCVVEARYAEESDDAIPADRYTFLNVDSMNSLFLYPGAYHLRSWDADGRTLIQRNITVPKP</sequence>
<reference evidence="2 3" key="1">
    <citation type="submission" date="2020-10" db="EMBL/GenBank/DDBJ databases">
        <title>Phylogeny of dyella-like bacteria.</title>
        <authorList>
            <person name="Fu J."/>
        </authorList>
    </citation>
    <scope>NUCLEOTIDE SEQUENCE [LARGE SCALE GENOMIC DNA]</scope>
    <source>
        <strain evidence="2 3">BB4</strain>
    </source>
</reference>
<feature type="region of interest" description="Disordered" evidence="1">
    <location>
        <begin position="1"/>
        <end position="21"/>
    </location>
</feature>
<comment type="caution">
    <text evidence="2">The sequence shown here is derived from an EMBL/GenBank/DDBJ whole genome shotgun (WGS) entry which is preliminary data.</text>
</comment>
<name>A0ABW8KAJ2_9GAMM</name>
<organism evidence="2 3">
    <name type="scientific">Dyella koreensis</name>
    <dbReference type="NCBI Taxonomy" id="311235"/>
    <lineage>
        <taxon>Bacteria</taxon>
        <taxon>Pseudomonadati</taxon>
        <taxon>Pseudomonadota</taxon>
        <taxon>Gammaproteobacteria</taxon>
        <taxon>Lysobacterales</taxon>
        <taxon>Rhodanobacteraceae</taxon>
        <taxon>Dyella</taxon>
    </lineage>
</organism>
<keyword evidence="3" id="KW-1185">Reference proteome</keyword>
<evidence type="ECO:0000313" key="3">
    <source>
        <dbReference type="Proteomes" id="UP001620408"/>
    </source>
</evidence>
<evidence type="ECO:0000256" key="1">
    <source>
        <dbReference type="SAM" id="MobiDB-lite"/>
    </source>
</evidence>
<protein>
    <recommendedName>
        <fullName evidence="4">Haem-binding uptake Tiki superfamily ChaN domain-containing protein</fullName>
    </recommendedName>
</protein>
<proteinExistence type="predicted"/>
<accession>A0ABW8KAJ2</accession>
<dbReference type="EMBL" id="JADIKD010000012">
    <property type="protein sequence ID" value="MFK2919899.1"/>
    <property type="molecule type" value="Genomic_DNA"/>
</dbReference>
<evidence type="ECO:0000313" key="2">
    <source>
        <dbReference type="EMBL" id="MFK2919899.1"/>
    </source>
</evidence>
<evidence type="ECO:0008006" key="4">
    <source>
        <dbReference type="Google" id="ProtNLM"/>
    </source>
</evidence>
<dbReference type="Proteomes" id="UP001620408">
    <property type="component" value="Unassembled WGS sequence"/>
</dbReference>
<gene>
    <name evidence="2" type="ORF">ISS97_21740</name>
</gene>